<reference evidence="2" key="1">
    <citation type="submission" date="2020-05" db="EMBL/GenBank/DDBJ databases">
        <authorList>
            <person name="Chiriac C."/>
            <person name="Salcher M."/>
            <person name="Ghai R."/>
            <person name="Kavagutti S V."/>
        </authorList>
    </citation>
    <scope>NUCLEOTIDE SEQUENCE</scope>
</reference>
<evidence type="ECO:0000313" key="2">
    <source>
        <dbReference type="EMBL" id="CAB4570973.1"/>
    </source>
</evidence>
<protein>
    <submittedName>
        <fullName evidence="2">Unannotated protein</fullName>
    </submittedName>
</protein>
<name>A0A6J6E9M0_9ZZZZ</name>
<dbReference type="AlphaFoldDB" id="A0A6J6E9M0"/>
<feature type="region of interest" description="Disordered" evidence="1">
    <location>
        <begin position="48"/>
        <end position="68"/>
    </location>
</feature>
<organism evidence="2">
    <name type="scientific">freshwater metagenome</name>
    <dbReference type="NCBI Taxonomy" id="449393"/>
    <lineage>
        <taxon>unclassified sequences</taxon>
        <taxon>metagenomes</taxon>
        <taxon>ecological metagenomes</taxon>
    </lineage>
</organism>
<accession>A0A6J6E9M0</accession>
<sequence length="68" mass="7484">MGTTSAPSDRKRSAAFFHNSRMLSRVWMSISAPSPTYTRGTAMRFPARDVETPVVSGRADHDEGALTR</sequence>
<gene>
    <name evidence="2" type="ORF">UFOPK1591_01295</name>
</gene>
<dbReference type="EMBL" id="CAEZTD010000126">
    <property type="protein sequence ID" value="CAB4570973.1"/>
    <property type="molecule type" value="Genomic_DNA"/>
</dbReference>
<feature type="compositionally biased region" description="Basic and acidic residues" evidence="1">
    <location>
        <begin position="58"/>
        <end position="68"/>
    </location>
</feature>
<proteinExistence type="predicted"/>
<evidence type="ECO:0000256" key="1">
    <source>
        <dbReference type="SAM" id="MobiDB-lite"/>
    </source>
</evidence>